<dbReference type="WBParaSite" id="jg15090">
    <property type="protein sequence ID" value="jg15090"/>
    <property type="gene ID" value="jg15090"/>
</dbReference>
<evidence type="ECO:0000313" key="2">
    <source>
        <dbReference type="WBParaSite" id="jg15090"/>
    </source>
</evidence>
<dbReference type="AlphaFoldDB" id="A0A915D219"/>
<organism evidence="1 2">
    <name type="scientific">Ditylenchus dipsaci</name>
    <dbReference type="NCBI Taxonomy" id="166011"/>
    <lineage>
        <taxon>Eukaryota</taxon>
        <taxon>Metazoa</taxon>
        <taxon>Ecdysozoa</taxon>
        <taxon>Nematoda</taxon>
        <taxon>Chromadorea</taxon>
        <taxon>Rhabditida</taxon>
        <taxon>Tylenchina</taxon>
        <taxon>Tylenchomorpha</taxon>
        <taxon>Sphaerularioidea</taxon>
        <taxon>Anguinidae</taxon>
        <taxon>Anguininae</taxon>
        <taxon>Ditylenchus</taxon>
    </lineage>
</organism>
<protein>
    <submittedName>
        <fullName evidence="2">Uncharacterized protein</fullName>
    </submittedName>
</protein>
<dbReference type="Proteomes" id="UP000887574">
    <property type="component" value="Unplaced"/>
</dbReference>
<name>A0A915D219_9BILA</name>
<reference evidence="2" key="1">
    <citation type="submission" date="2022-11" db="UniProtKB">
        <authorList>
            <consortium name="WormBaseParasite"/>
        </authorList>
    </citation>
    <scope>IDENTIFICATION</scope>
</reference>
<keyword evidence="1" id="KW-1185">Reference proteome</keyword>
<evidence type="ECO:0000313" key="1">
    <source>
        <dbReference type="Proteomes" id="UP000887574"/>
    </source>
</evidence>
<sequence>MESAFYTERGKMLDFCNGFSMIFRGVRHRDGLWRWECSSSRCGGTAISTNRNDLVEGNGHYGHQPDVAAVEVTRLTRNRNKDIGAVNRGERSVNWPVHTKNTNEGEQFLYYDSELFSYFERNYVRRPNGNAAFYPTALTNMHDRAKQGLPRTNNGVENWNRNFNSYFRHSNPSIGDFIKKLQADEEKTREIIELRNRNPVSQVKEGMRSKKAIFSREQIQRLVSDYSSGAGLPRMEFLVAIAAHLEKYDGH</sequence>
<accession>A0A915D219</accession>
<proteinExistence type="predicted"/>